<dbReference type="EMBL" id="JBHUHU010000001">
    <property type="protein sequence ID" value="MFD2098998.1"/>
    <property type="molecule type" value="Genomic_DNA"/>
</dbReference>
<dbReference type="InterPro" id="IPR032168">
    <property type="entry name" value="DUF5004"/>
</dbReference>
<dbReference type="RefSeq" id="WP_379829763.1">
    <property type="nucleotide sequence ID" value="NZ_JBHUHU010000001.1"/>
</dbReference>
<sequence>MKRIIFNIGALFMIGGLVVSCSPDDGSSCPEDYTGALQATEEKLVGEWVLSGIMADEAVDITDDDQDNPSTDLFVQYDECQKEAAYTFDEDRSYTYQQGINGTDCPNRASISGSWQFSSSTLSIIFSCDIQNLVITLNGSDTAFSFSNNFNVTDIDGNVVNTDITFTYSLVP</sequence>
<protein>
    <submittedName>
        <fullName evidence="1">DUF5004 domain-containing protein</fullName>
    </submittedName>
</protein>
<accession>A0ABW4XY45</accession>
<dbReference type="Pfam" id="PF16395">
    <property type="entry name" value="DUF5004"/>
    <property type="match status" value="1"/>
</dbReference>
<dbReference type="PROSITE" id="PS51257">
    <property type="entry name" value="PROKAR_LIPOPROTEIN"/>
    <property type="match status" value="1"/>
</dbReference>
<gene>
    <name evidence="1" type="ORF">ACFSJE_04375</name>
</gene>
<proteinExistence type="predicted"/>
<organism evidence="1 2">
    <name type="scientific">Flagellimonas iocasae</name>
    <dbReference type="NCBI Taxonomy" id="2055905"/>
    <lineage>
        <taxon>Bacteria</taxon>
        <taxon>Pseudomonadati</taxon>
        <taxon>Bacteroidota</taxon>
        <taxon>Flavobacteriia</taxon>
        <taxon>Flavobacteriales</taxon>
        <taxon>Flavobacteriaceae</taxon>
        <taxon>Flagellimonas</taxon>
    </lineage>
</organism>
<evidence type="ECO:0000313" key="2">
    <source>
        <dbReference type="Proteomes" id="UP001597342"/>
    </source>
</evidence>
<name>A0ABW4XY45_9FLAO</name>
<evidence type="ECO:0000313" key="1">
    <source>
        <dbReference type="EMBL" id="MFD2098998.1"/>
    </source>
</evidence>
<reference evidence="2" key="1">
    <citation type="journal article" date="2019" name="Int. J. Syst. Evol. Microbiol.">
        <title>The Global Catalogue of Microorganisms (GCM) 10K type strain sequencing project: providing services to taxonomists for standard genome sequencing and annotation.</title>
        <authorList>
            <consortium name="The Broad Institute Genomics Platform"/>
            <consortium name="The Broad Institute Genome Sequencing Center for Infectious Disease"/>
            <person name="Wu L."/>
            <person name="Ma J."/>
        </authorList>
    </citation>
    <scope>NUCLEOTIDE SEQUENCE [LARGE SCALE GENOMIC DNA]</scope>
    <source>
        <strain evidence="2">JCM 3389</strain>
    </source>
</reference>
<comment type="caution">
    <text evidence="1">The sequence shown here is derived from an EMBL/GenBank/DDBJ whole genome shotgun (WGS) entry which is preliminary data.</text>
</comment>
<keyword evidence="2" id="KW-1185">Reference proteome</keyword>
<dbReference type="Proteomes" id="UP001597342">
    <property type="component" value="Unassembled WGS sequence"/>
</dbReference>